<reference evidence="5 6" key="1">
    <citation type="submission" date="2006-02" db="EMBL/GenBank/DDBJ databases">
        <authorList>
            <person name="Amann R."/>
            <person name="Ferriera S."/>
            <person name="Johnson J."/>
            <person name="Kravitz S."/>
            <person name="Halpern A."/>
            <person name="Remington K."/>
            <person name="Beeson K."/>
            <person name="Tran B."/>
            <person name="Rogers Y.-H."/>
            <person name="Friedman R."/>
            <person name="Venter J.C."/>
        </authorList>
    </citation>
    <scope>NUCLEOTIDE SEQUENCE [LARGE SCALE GENOMIC DNA]</scope>
    <source>
        <strain evidence="5 6">DSM 3645</strain>
    </source>
</reference>
<dbReference type="EMBL" id="AANZ01000020">
    <property type="protein sequence ID" value="EAQ78547.1"/>
    <property type="molecule type" value="Genomic_DNA"/>
</dbReference>
<evidence type="ECO:0000256" key="3">
    <source>
        <dbReference type="ARBA" id="ARBA00023163"/>
    </source>
</evidence>
<dbReference type="GO" id="GO:0003700">
    <property type="term" value="F:DNA-binding transcription factor activity"/>
    <property type="evidence" value="ECO:0007669"/>
    <property type="project" value="InterPro"/>
</dbReference>
<protein>
    <submittedName>
        <fullName evidence="5">Xylose operon regulatory protein</fullName>
    </submittedName>
</protein>
<dbReference type="PROSITE" id="PS01124">
    <property type="entry name" value="HTH_ARAC_FAMILY_2"/>
    <property type="match status" value="1"/>
</dbReference>
<dbReference type="Pfam" id="PF12833">
    <property type="entry name" value="HTH_18"/>
    <property type="match status" value="1"/>
</dbReference>
<proteinExistence type="predicted"/>
<dbReference type="PANTHER" id="PTHR30146">
    <property type="entry name" value="LACI-RELATED TRANSCRIPTIONAL REPRESSOR"/>
    <property type="match status" value="1"/>
</dbReference>
<dbReference type="CDD" id="cd01543">
    <property type="entry name" value="PBP1_XylR"/>
    <property type="match status" value="1"/>
</dbReference>
<dbReference type="STRING" id="314230.DSM3645_26729"/>
<dbReference type="InterPro" id="IPR054031">
    <property type="entry name" value="XylR_PBP1"/>
</dbReference>
<keyword evidence="2" id="KW-0238">DNA-binding</keyword>
<dbReference type="RefSeq" id="WP_002653240.1">
    <property type="nucleotide sequence ID" value="NZ_CH672376.1"/>
</dbReference>
<comment type="caution">
    <text evidence="5">The sequence shown here is derived from an EMBL/GenBank/DDBJ whole genome shotgun (WGS) entry which is preliminary data.</text>
</comment>
<dbReference type="InterPro" id="IPR018060">
    <property type="entry name" value="HTH_AraC"/>
</dbReference>
<accession>A3ZY76</accession>
<dbReference type="SUPFAM" id="SSF53822">
    <property type="entry name" value="Periplasmic binding protein-like I"/>
    <property type="match status" value="1"/>
</dbReference>
<keyword evidence="1" id="KW-0805">Transcription regulation</keyword>
<dbReference type="Gene3D" id="3.40.50.2300">
    <property type="match status" value="2"/>
</dbReference>
<dbReference type="InterPro" id="IPR028082">
    <property type="entry name" value="Peripla_BP_I"/>
</dbReference>
<dbReference type="OrthoDB" id="9795616at2"/>
<dbReference type="SMART" id="SM00342">
    <property type="entry name" value="HTH_ARAC"/>
    <property type="match status" value="1"/>
</dbReference>
<evidence type="ECO:0000256" key="1">
    <source>
        <dbReference type="ARBA" id="ARBA00023015"/>
    </source>
</evidence>
<dbReference type="PANTHER" id="PTHR30146:SF24">
    <property type="entry name" value="XYLOSE OPERON REGULATORY PROTEIN"/>
    <property type="match status" value="1"/>
</dbReference>
<evidence type="ECO:0000313" key="5">
    <source>
        <dbReference type="EMBL" id="EAQ78547.1"/>
    </source>
</evidence>
<dbReference type="InterPro" id="IPR018062">
    <property type="entry name" value="HTH_AraC-typ_CS"/>
</dbReference>
<name>A3ZY76_9BACT</name>
<keyword evidence="3" id="KW-0804">Transcription</keyword>
<dbReference type="Proteomes" id="UP000004358">
    <property type="component" value="Unassembled WGS sequence"/>
</dbReference>
<dbReference type="eggNOG" id="COG1609">
    <property type="taxonomic scope" value="Bacteria"/>
</dbReference>
<dbReference type="Pfam" id="PF22177">
    <property type="entry name" value="PBP1_XylR"/>
    <property type="match status" value="1"/>
</dbReference>
<organism evidence="5 6">
    <name type="scientific">Blastopirellula marina DSM 3645</name>
    <dbReference type="NCBI Taxonomy" id="314230"/>
    <lineage>
        <taxon>Bacteria</taxon>
        <taxon>Pseudomonadati</taxon>
        <taxon>Planctomycetota</taxon>
        <taxon>Planctomycetia</taxon>
        <taxon>Pirellulales</taxon>
        <taxon>Pirellulaceae</taxon>
        <taxon>Blastopirellula</taxon>
    </lineage>
</organism>
<dbReference type="GO" id="GO:0000976">
    <property type="term" value="F:transcription cis-regulatory region binding"/>
    <property type="evidence" value="ECO:0007669"/>
    <property type="project" value="TreeGrafter"/>
</dbReference>
<evidence type="ECO:0000259" key="4">
    <source>
        <dbReference type="PROSITE" id="PS01124"/>
    </source>
</evidence>
<dbReference type="SUPFAM" id="SSF46689">
    <property type="entry name" value="Homeodomain-like"/>
    <property type="match status" value="1"/>
</dbReference>
<dbReference type="Pfam" id="PF13377">
    <property type="entry name" value="Peripla_BP_3"/>
    <property type="match status" value="1"/>
</dbReference>
<dbReference type="PROSITE" id="PS00041">
    <property type="entry name" value="HTH_ARAC_FAMILY_1"/>
    <property type="match status" value="1"/>
</dbReference>
<evidence type="ECO:0000313" key="6">
    <source>
        <dbReference type="Proteomes" id="UP000004358"/>
    </source>
</evidence>
<gene>
    <name evidence="5" type="ORF">DSM3645_26729</name>
</gene>
<dbReference type="AlphaFoldDB" id="A3ZY76"/>
<feature type="domain" description="HTH araC/xylS-type" evidence="4">
    <location>
        <begin position="285"/>
        <end position="383"/>
    </location>
</feature>
<evidence type="ECO:0000256" key="2">
    <source>
        <dbReference type="ARBA" id="ARBA00023125"/>
    </source>
</evidence>
<dbReference type="InterPro" id="IPR009057">
    <property type="entry name" value="Homeodomain-like_sf"/>
</dbReference>
<dbReference type="InterPro" id="IPR020449">
    <property type="entry name" value="Tscrpt_reg_AraC-type_HTH"/>
</dbReference>
<dbReference type="PRINTS" id="PR00032">
    <property type="entry name" value="HTHARAC"/>
</dbReference>
<dbReference type="InterPro" id="IPR046335">
    <property type="entry name" value="LacI/GalR-like_sensor"/>
</dbReference>
<sequence length="387" mass="43817">MNSSLRVALLIETSREYGRGLLRGISRFQREHGPWSIYFQPRGANEPVPTWLANWNGDGILARVEDRRMAQAIQKTGVPAVDLRFAVPNLKMPGVGVDNLALVSLALDHFLDRGFTRFAFCGYPTGEFIWMDLRAKLFHDLVVQKGYRCEVFPQDLKIAKPRTWEQDQRQLVRWIRKLEKPVAIMACNDSRGQQLLDACRRAEADVPNDLSVLGVDNDEFLCGLSTPPLSSIDINTERIGYYAAELLQSLMNGAPAPSEPVLFPAEAVIARRSTDSFAVEDEEFAAVLRYFRENACQGIRMADITKATGMERRTLERRMKSTLGRSPKDELIRIKIEESRRLLVRTDMSIKNIAQAAGFSNSRYFSRVFQSRVGTTPLAYRKSTHEG</sequence>
<dbReference type="HOGENOM" id="CLU_042405_1_0_0"/>
<dbReference type="Gene3D" id="1.10.10.60">
    <property type="entry name" value="Homeodomain-like"/>
    <property type="match status" value="1"/>
</dbReference>
<dbReference type="eggNOG" id="COG4977">
    <property type="taxonomic scope" value="Bacteria"/>
</dbReference>